<dbReference type="CDD" id="cd01749">
    <property type="entry name" value="GATase1_PB"/>
    <property type="match status" value="1"/>
</dbReference>
<dbReference type="PANTHER" id="PTHR31559:SF0">
    <property type="entry name" value="PYRIDOXAL 5'-PHOSPHATE SYNTHASE SUBUNIT SNO1-RELATED"/>
    <property type="match status" value="1"/>
</dbReference>
<dbReference type="Gene3D" id="3.40.50.880">
    <property type="match status" value="1"/>
</dbReference>
<feature type="signal peptide" evidence="11">
    <location>
        <begin position="1"/>
        <end position="20"/>
    </location>
</feature>
<dbReference type="InterPro" id="IPR002161">
    <property type="entry name" value="PdxT/SNO"/>
</dbReference>
<organism evidence="12 13">
    <name type="scientific">Micrococcus cohnii</name>
    <dbReference type="NCBI Taxonomy" id="993416"/>
    <lineage>
        <taxon>Bacteria</taxon>
        <taxon>Bacillati</taxon>
        <taxon>Actinomycetota</taxon>
        <taxon>Actinomycetes</taxon>
        <taxon>Micrococcales</taxon>
        <taxon>Micrococcaceae</taxon>
        <taxon>Micrococcus</taxon>
    </lineage>
</organism>
<feature type="active site" description="Charge relay system" evidence="7 8">
    <location>
        <position position="229"/>
    </location>
</feature>
<evidence type="ECO:0000256" key="6">
    <source>
        <dbReference type="ARBA" id="ARBA00049534"/>
    </source>
</evidence>
<dbReference type="PROSITE" id="PS01236">
    <property type="entry name" value="PDXT_SNO_1"/>
    <property type="match status" value="1"/>
</dbReference>
<dbReference type="EC" id="3.5.1.2" evidence="7"/>
<evidence type="ECO:0000313" key="13">
    <source>
        <dbReference type="Proteomes" id="UP000540191"/>
    </source>
</evidence>
<evidence type="ECO:0000256" key="4">
    <source>
        <dbReference type="ARBA" id="ARBA00022962"/>
    </source>
</evidence>
<dbReference type="SUPFAM" id="SSF52317">
    <property type="entry name" value="Class I glutamine amidotransferase-like"/>
    <property type="match status" value="1"/>
</dbReference>
<evidence type="ECO:0000256" key="10">
    <source>
        <dbReference type="SAM" id="MobiDB-lite"/>
    </source>
</evidence>
<evidence type="ECO:0000256" key="7">
    <source>
        <dbReference type="HAMAP-Rule" id="MF_01615"/>
    </source>
</evidence>
<dbReference type="GO" id="GO:0008614">
    <property type="term" value="P:pyridoxine metabolic process"/>
    <property type="evidence" value="ECO:0007669"/>
    <property type="project" value="TreeGrafter"/>
</dbReference>
<evidence type="ECO:0000256" key="9">
    <source>
        <dbReference type="PIRSR" id="PIRSR005639-2"/>
    </source>
</evidence>
<dbReference type="GO" id="GO:0036381">
    <property type="term" value="F:pyridoxal 5'-phosphate synthase (glutamine hydrolysing) activity"/>
    <property type="evidence" value="ECO:0007669"/>
    <property type="project" value="UniProtKB-UniRule"/>
</dbReference>
<keyword evidence="2 7" id="KW-0378">Hydrolase</keyword>
<comment type="caution">
    <text evidence="12">The sequence shown here is derived from an EMBL/GenBank/DDBJ whole genome shotgun (WGS) entry which is preliminary data.</text>
</comment>
<comment type="catalytic activity">
    <reaction evidence="6 7">
        <text>L-glutamine + H2O = L-glutamate + NH4(+)</text>
        <dbReference type="Rhea" id="RHEA:15889"/>
        <dbReference type="ChEBI" id="CHEBI:15377"/>
        <dbReference type="ChEBI" id="CHEBI:28938"/>
        <dbReference type="ChEBI" id="CHEBI:29985"/>
        <dbReference type="ChEBI" id="CHEBI:58359"/>
        <dbReference type="EC" id="3.5.1.2"/>
    </reaction>
</comment>
<dbReference type="EC" id="4.3.3.6" evidence="7"/>
<dbReference type="HAMAP" id="MF_01615">
    <property type="entry name" value="PdxT"/>
    <property type="match status" value="1"/>
</dbReference>
<dbReference type="Proteomes" id="UP000540191">
    <property type="component" value="Unassembled WGS sequence"/>
</dbReference>
<comment type="subunit">
    <text evidence="7">In the presence of PdxS, forms a dodecamer of heterodimers. Only shows activity in the heterodimer.</text>
</comment>
<keyword evidence="13" id="KW-1185">Reference proteome</keyword>
<comment type="pathway">
    <text evidence="7">Cofactor biosynthesis; pyridoxal 5'-phosphate biosynthesis.</text>
</comment>
<reference evidence="12 13" key="1">
    <citation type="submission" date="2020-08" db="EMBL/GenBank/DDBJ databases">
        <title>Sequencing the genomes of 1000 actinobacteria strains.</title>
        <authorList>
            <person name="Klenk H.-P."/>
        </authorList>
    </citation>
    <scope>NUCLEOTIDE SEQUENCE [LARGE SCALE GENOMIC DNA]</scope>
    <source>
        <strain evidence="12 13">DSM 23974</strain>
    </source>
</reference>
<dbReference type="PROSITE" id="PS51273">
    <property type="entry name" value="GATASE_TYPE_1"/>
    <property type="match status" value="1"/>
</dbReference>
<dbReference type="EMBL" id="JACHNA010000001">
    <property type="protein sequence ID" value="MBB4735976.1"/>
    <property type="molecule type" value="Genomic_DNA"/>
</dbReference>
<dbReference type="AlphaFoldDB" id="A0A7W7M3S8"/>
<dbReference type="PROSITE" id="PS51130">
    <property type="entry name" value="PDXT_SNO_2"/>
    <property type="match status" value="1"/>
</dbReference>
<dbReference type="RefSeq" id="WP_184241542.1">
    <property type="nucleotide sequence ID" value="NZ_JACHNA010000001.1"/>
</dbReference>
<dbReference type="PANTHER" id="PTHR31559">
    <property type="entry name" value="PYRIDOXAL 5'-PHOSPHATE SYNTHASE SUBUNIT SNO"/>
    <property type="match status" value="1"/>
</dbReference>
<gene>
    <name evidence="7" type="primary">pdxT</name>
    <name evidence="12" type="ORF">HDA30_001484</name>
</gene>
<sequence length="246" mass="25314">MTHAVSAAYAAAATPRPASATTAAATTPRPANHTAGTAHRTVGVFALQGDVREHVHVLQTLGARTRLVRRAADLDGLDGIVLPGGESSVMDRLAGIMDLKAPLAQALREGLPAYGTCAGLIMLAARIENPAPGQGSLGVLDVTVRRNAFGAQVDSCEEDLSVPAVSADPMHAVFIRAPAVLEVGEGVDVLASVPCDRLSGPAPAGRDGTVPDDLPVAVRQGSLLATSFHPEVTGDWSFHREFLAGL</sequence>
<keyword evidence="4 7" id="KW-0315">Glutamine amidotransferase</keyword>
<feature type="active site" description="Nucleophile" evidence="7 8">
    <location>
        <position position="117"/>
    </location>
</feature>
<dbReference type="GO" id="GO:1903600">
    <property type="term" value="C:glutaminase complex"/>
    <property type="evidence" value="ECO:0007669"/>
    <property type="project" value="TreeGrafter"/>
</dbReference>
<name>A0A7W7M3S8_9MICC</name>
<evidence type="ECO:0000256" key="8">
    <source>
        <dbReference type="PIRSR" id="PIRSR005639-1"/>
    </source>
</evidence>
<dbReference type="InterPro" id="IPR029062">
    <property type="entry name" value="Class_I_gatase-like"/>
</dbReference>
<evidence type="ECO:0000256" key="3">
    <source>
        <dbReference type="ARBA" id="ARBA00022898"/>
    </source>
</evidence>
<feature type="binding site" evidence="7 9">
    <location>
        <begin position="85"/>
        <end position="87"/>
    </location>
    <ligand>
        <name>L-glutamine</name>
        <dbReference type="ChEBI" id="CHEBI:58359"/>
    </ligand>
</feature>
<keyword evidence="11" id="KW-0732">Signal</keyword>
<feature type="chain" id="PRO_5031115648" description="Pyridoxal 5'-phosphate synthase subunit PdxT" evidence="11">
    <location>
        <begin position="21"/>
        <end position="246"/>
    </location>
</feature>
<evidence type="ECO:0000256" key="5">
    <source>
        <dbReference type="ARBA" id="ARBA00023239"/>
    </source>
</evidence>
<dbReference type="UniPathway" id="UPA00245"/>
<protein>
    <recommendedName>
        <fullName evidence="7">Pyridoxal 5'-phosphate synthase subunit PdxT</fullName>
        <ecNumber evidence="7">4.3.3.6</ecNumber>
    </recommendedName>
    <alternativeName>
        <fullName evidence="7">Pdx2</fullName>
    </alternativeName>
    <alternativeName>
        <fullName evidence="7">Pyridoxal 5'-phosphate synthase glutaminase subunit</fullName>
        <ecNumber evidence="7">3.5.1.2</ecNumber>
    </alternativeName>
</protein>
<dbReference type="GO" id="GO:0005829">
    <property type="term" value="C:cytosol"/>
    <property type="evidence" value="ECO:0007669"/>
    <property type="project" value="TreeGrafter"/>
</dbReference>
<feature type="binding site" evidence="7 9">
    <location>
        <position position="146"/>
    </location>
    <ligand>
        <name>L-glutamine</name>
        <dbReference type="ChEBI" id="CHEBI:58359"/>
    </ligand>
</feature>
<feature type="binding site" evidence="7 9">
    <location>
        <begin position="175"/>
        <end position="176"/>
    </location>
    <ligand>
        <name>L-glutamine</name>
        <dbReference type="ChEBI" id="CHEBI:58359"/>
    </ligand>
</feature>
<proteinExistence type="inferred from homology"/>
<feature type="region of interest" description="Disordered" evidence="10">
    <location>
        <begin position="16"/>
        <end position="35"/>
    </location>
</feature>
<accession>A0A7W7M3S8</accession>
<keyword evidence="3 7" id="KW-0663">Pyridoxal phosphate</keyword>
<dbReference type="Pfam" id="PF01174">
    <property type="entry name" value="SNO"/>
    <property type="match status" value="1"/>
</dbReference>
<comment type="function">
    <text evidence="7">Catalyzes the hydrolysis of glutamine to glutamate and ammonia as part of the biosynthesis of pyridoxal 5'-phosphate. The resulting ammonia molecule is channeled to the active site of PdxS.</text>
</comment>
<evidence type="ECO:0000313" key="12">
    <source>
        <dbReference type="EMBL" id="MBB4735976.1"/>
    </source>
</evidence>
<dbReference type="InterPro" id="IPR021196">
    <property type="entry name" value="PdxT/SNO_CS"/>
</dbReference>
<dbReference type="GO" id="GO:0004359">
    <property type="term" value="F:glutaminase activity"/>
    <property type="evidence" value="ECO:0007669"/>
    <property type="project" value="UniProtKB-UniRule"/>
</dbReference>
<dbReference type="GO" id="GO:0006543">
    <property type="term" value="P:L-glutamine catabolic process"/>
    <property type="evidence" value="ECO:0007669"/>
    <property type="project" value="UniProtKB-UniRule"/>
</dbReference>
<comment type="catalytic activity">
    <reaction evidence="7">
        <text>aldehydo-D-ribose 5-phosphate + D-glyceraldehyde 3-phosphate + L-glutamine = pyridoxal 5'-phosphate + L-glutamate + phosphate + 3 H2O + H(+)</text>
        <dbReference type="Rhea" id="RHEA:31507"/>
        <dbReference type="ChEBI" id="CHEBI:15377"/>
        <dbReference type="ChEBI" id="CHEBI:15378"/>
        <dbReference type="ChEBI" id="CHEBI:29985"/>
        <dbReference type="ChEBI" id="CHEBI:43474"/>
        <dbReference type="ChEBI" id="CHEBI:58273"/>
        <dbReference type="ChEBI" id="CHEBI:58359"/>
        <dbReference type="ChEBI" id="CHEBI:59776"/>
        <dbReference type="ChEBI" id="CHEBI:597326"/>
        <dbReference type="EC" id="4.3.3.6"/>
    </reaction>
</comment>
<feature type="active site" description="Charge relay system" evidence="7 8">
    <location>
        <position position="231"/>
    </location>
</feature>
<dbReference type="GO" id="GO:0042823">
    <property type="term" value="P:pyridoxal phosphate biosynthetic process"/>
    <property type="evidence" value="ECO:0007669"/>
    <property type="project" value="UniProtKB-UniRule"/>
</dbReference>
<evidence type="ECO:0000256" key="11">
    <source>
        <dbReference type="SAM" id="SignalP"/>
    </source>
</evidence>
<evidence type="ECO:0000256" key="1">
    <source>
        <dbReference type="ARBA" id="ARBA00008345"/>
    </source>
</evidence>
<dbReference type="NCBIfam" id="TIGR03800">
    <property type="entry name" value="PLP_synth_Pdx2"/>
    <property type="match status" value="1"/>
</dbReference>
<comment type="similarity">
    <text evidence="1 7">Belongs to the glutaminase PdxT/SNO family.</text>
</comment>
<dbReference type="PIRSF" id="PIRSF005639">
    <property type="entry name" value="Glut_amidoT_SNO"/>
    <property type="match status" value="1"/>
</dbReference>
<keyword evidence="5 7" id="KW-0456">Lyase</keyword>
<evidence type="ECO:0000256" key="2">
    <source>
        <dbReference type="ARBA" id="ARBA00022801"/>
    </source>
</evidence>